<dbReference type="Proteomes" id="UP000789759">
    <property type="component" value="Unassembled WGS sequence"/>
</dbReference>
<dbReference type="Pfam" id="PF00622">
    <property type="entry name" value="SPRY"/>
    <property type="match status" value="1"/>
</dbReference>
<evidence type="ECO:0000256" key="1">
    <source>
        <dbReference type="SAM" id="MobiDB-lite"/>
    </source>
</evidence>
<accession>A0A9N9J087</accession>
<organism evidence="3 4">
    <name type="scientific">Cetraspora pellucida</name>
    <dbReference type="NCBI Taxonomy" id="1433469"/>
    <lineage>
        <taxon>Eukaryota</taxon>
        <taxon>Fungi</taxon>
        <taxon>Fungi incertae sedis</taxon>
        <taxon>Mucoromycota</taxon>
        <taxon>Glomeromycotina</taxon>
        <taxon>Glomeromycetes</taxon>
        <taxon>Diversisporales</taxon>
        <taxon>Gigasporaceae</taxon>
        <taxon>Cetraspora</taxon>
    </lineage>
</organism>
<dbReference type="Gene3D" id="2.60.120.920">
    <property type="match status" value="1"/>
</dbReference>
<evidence type="ECO:0000313" key="4">
    <source>
        <dbReference type="Proteomes" id="UP000789759"/>
    </source>
</evidence>
<dbReference type="InterPro" id="IPR050618">
    <property type="entry name" value="Ubq-SigPath_Reg"/>
</dbReference>
<dbReference type="AlphaFoldDB" id="A0A9N9J087"/>
<evidence type="ECO:0000259" key="2">
    <source>
        <dbReference type="PROSITE" id="PS50188"/>
    </source>
</evidence>
<name>A0A9N9J087_9GLOM</name>
<proteinExistence type="predicted"/>
<feature type="region of interest" description="Disordered" evidence="1">
    <location>
        <begin position="1"/>
        <end position="21"/>
    </location>
</feature>
<protein>
    <submittedName>
        <fullName evidence="3">12609_t:CDS:1</fullName>
    </submittedName>
</protein>
<dbReference type="SMART" id="SM00449">
    <property type="entry name" value="SPRY"/>
    <property type="match status" value="1"/>
</dbReference>
<comment type="caution">
    <text evidence="3">The sequence shown here is derived from an EMBL/GenBank/DDBJ whole genome shotgun (WGS) entry which is preliminary data.</text>
</comment>
<dbReference type="EMBL" id="CAJVQA010018784">
    <property type="protein sequence ID" value="CAG8755966.1"/>
    <property type="molecule type" value="Genomic_DNA"/>
</dbReference>
<sequence length="236" mass="26554">QTSSVIVGNSSSKGKKNESNPFLPDYLKDSLLDRYNKELKYPIPIPTCWNVNDCSSDLKIDDNLLSVRYKGNRKAAAVRANYYIPEETGIYYFEVDVLDGGNGDLISIGVATPYLGLRRHVGWDPGSRGYHGDDGLKFLEQGFGFEYGPTYTTGDTIGCCINFFSRSIFFTKNGVSLGYACSFFKFERLYPAVGMRSKHAWVEANFGNKPFKFDINLYTKTITSVEDYFSGRLRVS</sequence>
<reference evidence="3" key="1">
    <citation type="submission" date="2021-06" db="EMBL/GenBank/DDBJ databases">
        <authorList>
            <person name="Kallberg Y."/>
            <person name="Tangrot J."/>
            <person name="Rosling A."/>
        </authorList>
    </citation>
    <scope>NUCLEOTIDE SEQUENCE</scope>
    <source>
        <strain evidence="3">FL966</strain>
    </source>
</reference>
<feature type="compositionally biased region" description="Low complexity" evidence="1">
    <location>
        <begin position="1"/>
        <end position="12"/>
    </location>
</feature>
<keyword evidence="4" id="KW-1185">Reference proteome</keyword>
<dbReference type="InterPro" id="IPR003877">
    <property type="entry name" value="SPRY_dom"/>
</dbReference>
<feature type="non-terminal residue" evidence="3">
    <location>
        <position position="1"/>
    </location>
</feature>
<dbReference type="InterPro" id="IPR013320">
    <property type="entry name" value="ConA-like_dom_sf"/>
</dbReference>
<gene>
    <name evidence="3" type="ORF">CPELLU_LOCUS15007</name>
</gene>
<dbReference type="SUPFAM" id="SSF49899">
    <property type="entry name" value="Concanavalin A-like lectins/glucanases"/>
    <property type="match status" value="1"/>
</dbReference>
<dbReference type="PROSITE" id="PS50188">
    <property type="entry name" value="B302_SPRY"/>
    <property type="match status" value="1"/>
</dbReference>
<dbReference type="InterPro" id="IPR043136">
    <property type="entry name" value="B30.2/SPRY_sf"/>
</dbReference>
<feature type="domain" description="B30.2/SPRY" evidence="2">
    <location>
        <begin position="27"/>
        <end position="211"/>
    </location>
</feature>
<dbReference type="OrthoDB" id="25503at2759"/>
<dbReference type="InterPro" id="IPR001870">
    <property type="entry name" value="B30.2/SPRY"/>
</dbReference>
<dbReference type="PANTHER" id="PTHR12864">
    <property type="entry name" value="RAN BINDING PROTEIN 9-RELATED"/>
    <property type="match status" value="1"/>
</dbReference>
<evidence type="ECO:0000313" key="3">
    <source>
        <dbReference type="EMBL" id="CAG8755966.1"/>
    </source>
</evidence>